<accession>A0A8S5V0E6</accession>
<name>A0A8S5V0E6_9CAUD</name>
<reference evidence="1" key="1">
    <citation type="journal article" date="2021" name="Proc. Natl. Acad. Sci. U.S.A.">
        <title>A Catalog of Tens of Thousands of Viruses from Human Metagenomes Reveals Hidden Associations with Chronic Diseases.</title>
        <authorList>
            <person name="Tisza M.J."/>
            <person name="Buck C.B."/>
        </authorList>
    </citation>
    <scope>NUCLEOTIDE SEQUENCE</scope>
    <source>
        <strain evidence="1">CtTPJ4</strain>
    </source>
</reference>
<sequence>MSLEVKLFVPRRIVCEAAKITEENLQKISNWTSGDREVQRSIYEGSIGKWVVRRGDSKFELMSEGQLWGLYEPILH</sequence>
<organism evidence="1">
    <name type="scientific">Siphoviridae sp. ctTPJ4</name>
    <dbReference type="NCBI Taxonomy" id="2825519"/>
    <lineage>
        <taxon>Viruses</taxon>
        <taxon>Duplodnaviria</taxon>
        <taxon>Heunggongvirae</taxon>
        <taxon>Uroviricota</taxon>
        <taxon>Caudoviricetes</taxon>
    </lineage>
</organism>
<evidence type="ECO:0000313" key="1">
    <source>
        <dbReference type="EMBL" id="DAG00181.1"/>
    </source>
</evidence>
<dbReference type="EMBL" id="BK016177">
    <property type="protein sequence ID" value="DAG00181.1"/>
    <property type="molecule type" value="Genomic_DNA"/>
</dbReference>
<proteinExistence type="predicted"/>
<protein>
    <submittedName>
        <fullName evidence="1">Uncharacterized protein</fullName>
    </submittedName>
</protein>